<keyword evidence="4" id="KW-1185">Reference proteome</keyword>
<feature type="transmembrane region" description="Helical" evidence="1">
    <location>
        <begin position="177"/>
        <end position="201"/>
    </location>
</feature>
<protein>
    <submittedName>
        <fullName evidence="3">Uncharacterized protein</fullName>
    </submittedName>
</protein>
<name>A0A812LSP6_SYMPI</name>
<feature type="chain" id="PRO_5032783057" evidence="2">
    <location>
        <begin position="28"/>
        <end position="261"/>
    </location>
</feature>
<evidence type="ECO:0000313" key="3">
    <source>
        <dbReference type="EMBL" id="CAE7246438.1"/>
    </source>
</evidence>
<dbReference type="Pfam" id="PF06549">
    <property type="entry name" value="DUF1118"/>
    <property type="match status" value="1"/>
</dbReference>
<comment type="caution">
    <text evidence="3">The sequence shown here is derived from an EMBL/GenBank/DDBJ whole genome shotgun (WGS) entry which is preliminary data.</text>
</comment>
<keyword evidence="2" id="KW-0732">Signal</keyword>
<dbReference type="OrthoDB" id="444029at2759"/>
<gene>
    <name evidence="3" type="ORF">SPIL2461_LOCUS4530</name>
</gene>
<keyword evidence="1" id="KW-0472">Membrane</keyword>
<reference evidence="3" key="1">
    <citation type="submission" date="2021-02" db="EMBL/GenBank/DDBJ databases">
        <authorList>
            <person name="Dougan E. K."/>
            <person name="Rhodes N."/>
            <person name="Thang M."/>
            <person name="Chan C."/>
        </authorList>
    </citation>
    <scope>NUCLEOTIDE SEQUENCE</scope>
</reference>
<evidence type="ECO:0000313" key="4">
    <source>
        <dbReference type="Proteomes" id="UP000649617"/>
    </source>
</evidence>
<feature type="signal peptide" evidence="2">
    <location>
        <begin position="1"/>
        <end position="27"/>
    </location>
</feature>
<evidence type="ECO:0000256" key="2">
    <source>
        <dbReference type="SAM" id="SignalP"/>
    </source>
</evidence>
<dbReference type="Proteomes" id="UP000649617">
    <property type="component" value="Unassembled WGS sequence"/>
</dbReference>
<keyword evidence="1" id="KW-1133">Transmembrane helix</keyword>
<evidence type="ECO:0000256" key="1">
    <source>
        <dbReference type="SAM" id="Phobius"/>
    </source>
</evidence>
<accession>A0A812LSP6</accession>
<feature type="transmembrane region" description="Helical" evidence="1">
    <location>
        <begin position="150"/>
        <end position="171"/>
    </location>
</feature>
<proteinExistence type="predicted"/>
<organism evidence="3 4">
    <name type="scientific">Symbiodinium pilosum</name>
    <name type="common">Dinoflagellate</name>
    <dbReference type="NCBI Taxonomy" id="2952"/>
    <lineage>
        <taxon>Eukaryota</taxon>
        <taxon>Sar</taxon>
        <taxon>Alveolata</taxon>
        <taxon>Dinophyceae</taxon>
        <taxon>Suessiales</taxon>
        <taxon>Symbiodiniaceae</taxon>
        <taxon>Symbiodinium</taxon>
    </lineage>
</organism>
<dbReference type="AlphaFoldDB" id="A0A812LSP6"/>
<dbReference type="EMBL" id="CAJNIZ010005991">
    <property type="protein sequence ID" value="CAE7246438.1"/>
    <property type="molecule type" value="Genomic_DNA"/>
</dbReference>
<dbReference type="InterPro" id="IPR009500">
    <property type="entry name" value="DUF1118"/>
</dbReference>
<keyword evidence="1" id="KW-0812">Transmembrane</keyword>
<sequence>MARRPVLGFLAAAVALHGLCRWAFVAPAPGRAGLSQAVPSTWEKPSSSDSTWSSGLATACGVAGTAALAVMASRSPRVATRALPGSPSLIQVLEQKGLLSTVENLGLLSAAEKAGVKVSTVEELGLLKLAEKLNLLSLAENVLTNGSTPFLMLGGAGVLAALSFVCATQPSGTFIQYFLTGAFGAPALVLAGAALVILAVFGGTRRTRDIDVAEKAQQCGAARPTATAQAASSRRRSSARLLCLRPSSRSRSCPSLRRTSS</sequence>
<feature type="transmembrane region" description="Helical" evidence="1">
    <location>
        <begin position="53"/>
        <end position="72"/>
    </location>
</feature>